<evidence type="ECO:0000313" key="2">
    <source>
        <dbReference type="EMBL" id="MBM6923076.1"/>
    </source>
</evidence>
<gene>
    <name evidence="2" type="ORF">H9X81_05130</name>
</gene>
<keyword evidence="1" id="KW-1133">Transmembrane helix</keyword>
<dbReference type="EMBL" id="JACSNR010000004">
    <property type="protein sequence ID" value="MBM6923076.1"/>
    <property type="molecule type" value="Genomic_DNA"/>
</dbReference>
<keyword evidence="1" id="KW-0472">Membrane</keyword>
<protein>
    <submittedName>
        <fullName evidence="2">Uncharacterized protein</fullName>
    </submittedName>
</protein>
<dbReference type="RefSeq" id="WP_177503556.1">
    <property type="nucleotide sequence ID" value="NZ_JACSNR010000004.1"/>
</dbReference>
<accession>A0ABS2GLU2</accession>
<name>A0ABS2GLU2_9FIRM</name>
<sequence>MSKQKNTGPSERELLLSRIKNLVIGSAISAAALLLGILVHIDFIAIPALLILAGSLSGLLSHLLQLRRLK</sequence>
<reference evidence="2 3" key="1">
    <citation type="journal article" date="2021" name="Sci. Rep.">
        <title>The distribution of antibiotic resistance genes in chicken gut microbiota commensals.</title>
        <authorList>
            <person name="Juricova H."/>
            <person name="Matiasovicova J."/>
            <person name="Kubasova T."/>
            <person name="Cejkova D."/>
            <person name="Rychlik I."/>
        </authorList>
    </citation>
    <scope>NUCLEOTIDE SEQUENCE [LARGE SCALE GENOMIC DNA]</scope>
    <source>
        <strain evidence="2 3">An564</strain>
    </source>
</reference>
<feature type="transmembrane region" description="Helical" evidence="1">
    <location>
        <begin position="44"/>
        <end position="64"/>
    </location>
</feature>
<organism evidence="2 3">
    <name type="scientific">Hydrogenoanaerobacterium saccharovorans</name>
    <dbReference type="NCBI Taxonomy" id="474960"/>
    <lineage>
        <taxon>Bacteria</taxon>
        <taxon>Bacillati</taxon>
        <taxon>Bacillota</taxon>
        <taxon>Clostridia</taxon>
        <taxon>Eubacteriales</taxon>
        <taxon>Oscillospiraceae</taxon>
        <taxon>Hydrogenoanaerobacterium</taxon>
    </lineage>
</organism>
<proteinExistence type="predicted"/>
<keyword evidence="3" id="KW-1185">Reference proteome</keyword>
<evidence type="ECO:0000256" key="1">
    <source>
        <dbReference type="SAM" id="Phobius"/>
    </source>
</evidence>
<evidence type="ECO:0000313" key="3">
    <source>
        <dbReference type="Proteomes" id="UP000724149"/>
    </source>
</evidence>
<keyword evidence="1" id="KW-0812">Transmembrane</keyword>
<feature type="transmembrane region" description="Helical" evidence="1">
    <location>
        <begin position="21"/>
        <end position="38"/>
    </location>
</feature>
<dbReference type="Proteomes" id="UP000724149">
    <property type="component" value="Unassembled WGS sequence"/>
</dbReference>
<comment type="caution">
    <text evidence="2">The sequence shown here is derived from an EMBL/GenBank/DDBJ whole genome shotgun (WGS) entry which is preliminary data.</text>
</comment>